<keyword evidence="3" id="KW-1185">Reference proteome</keyword>
<sequence>MVVPNKPSTRGAALDDRWTRYCLEIAGRRAFGWVVVGALAFVLQLALIFVFTVTSALPLVLLLFSVLVLGYGLRRRRPFTEVLGDHAWVYVRIHWRGGLLVVHGTRPLVLDVSAGPVARGRINRHRRAWVVAPDRAGNTVVTFRGVPKLFPAKVVRR</sequence>
<keyword evidence="1" id="KW-0812">Transmembrane</keyword>
<keyword evidence="1" id="KW-1133">Transmembrane helix</keyword>
<protein>
    <submittedName>
        <fullName evidence="2">Uncharacterized protein</fullName>
    </submittedName>
</protein>
<dbReference type="Proteomes" id="UP000241118">
    <property type="component" value="Unassembled WGS sequence"/>
</dbReference>
<name>A0A2P8IAF8_SACCR</name>
<reference evidence="2 3" key="1">
    <citation type="submission" date="2018-03" db="EMBL/GenBank/DDBJ databases">
        <title>Genomic Encyclopedia of Type Strains, Phase III (KMG-III): the genomes of soil and plant-associated and newly described type strains.</title>
        <authorList>
            <person name="Whitman W."/>
        </authorList>
    </citation>
    <scope>NUCLEOTIDE SEQUENCE [LARGE SCALE GENOMIC DNA]</scope>
    <source>
        <strain evidence="2 3">CGMCC 4.7097</strain>
    </source>
</reference>
<comment type="caution">
    <text evidence="2">The sequence shown here is derived from an EMBL/GenBank/DDBJ whole genome shotgun (WGS) entry which is preliminary data.</text>
</comment>
<evidence type="ECO:0000313" key="3">
    <source>
        <dbReference type="Proteomes" id="UP000241118"/>
    </source>
</evidence>
<accession>A0A2P8IAF8</accession>
<organism evidence="2 3">
    <name type="scientific">Saccharothrix carnea</name>
    <dbReference type="NCBI Taxonomy" id="1280637"/>
    <lineage>
        <taxon>Bacteria</taxon>
        <taxon>Bacillati</taxon>
        <taxon>Actinomycetota</taxon>
        <taxon>Actinomycetes</taxon>
        <taxon>Pseudonocardiales</taxon>
        <taxon>Pseudonocardiaceae</taxon>
        <taxon>Saccharothrix</taxon>
    </lineage>
</organism>
<evidence type="ECO:0000256" key="1">
    <source>
        <dbReference type="SAM" id="Phobius"/>
    </source>
</evidence>
<feature type="transmembrane region" description="Helical" evidence="1">
    <location>
        <begin position="30"/>
        <end position="50"/>
    </location>
</feature>
<dbReference type="AlphaFoldDB" id="A0A2P8IAF8"/>
<evidence type="ECO:0000313" key="2">
    <source>
        <dbReference type="EMBL" id="PSL55453.1"/>
    </source>
</evidence>
<keyword evidence="1" id="KW-0472">Membrane</keyword>
<feature type="transmembrane region" description="Helical" evidence="1">
    <location>
        <begin position="56"/>
        <end position="73"/>
    </location>
</feature>
<proteinExistence type="predicted"/>
<dbReference type="RefSeq" id="WP_241829079.1">
    <property type="nucleotide sequence ID" value="NZ_JBHXUE010000005.1"/>
</dbReference>
<gene>
    <name evidence="2" type="ORF">B0I31_105416</name>
</gene>
<dbReference type="EMBL" id="PYAX01000005">
    <property type="protein sequence ID" value="PSL55453.1"/>
    <property type="molecule type" value="Genomic_DNA"/>
</dbReference>